<dbReference type="AlphaFoldDB" id="A0A1D6J1W3"/>
<dbReference type="FunCoup" id="A0A1D6J1W3">
    <property type="interactions" value="1388"/>
</dbReference>
<protein>
    <submittedName>
        <fullName evidence="1">Uncharacterized protein</fullName>
    </submittedName>
</protein>
<evidence type="ECO:0000313" key="1">
    <source>
        <dbReference type="EMBL" id="AQK42040.1"/>
    </source>
</evidence>
<gene>
    <name evidence="1" type="ORF">ZEAMMB73_Zm00001d024804</name>
</gene>
<dbReference type="PANTHER" id="PTHR35095">
    <property type="entry name" value="OS05G0143300 PROTEIN"/>
    <property type="match status" value="1"/>
</dbReference>
<organism evidence="1">
    <name type="scientific">Zea mays</name>
    <name type="common">Maize</name>
    <dbReference type="NCBI Taxonomy" id="4577"/>
    <lineage>
        <taxon>Eukaryota</taxon>
        <taxon>Viridiplantae</taxon>
        <taxon>Streptophyta</taxon>
        <taxon>Embryophyta</taxon>
        <taxon>Tracheophyta</taxon>
        <taxon>Spermatophyta</taxon>
        <taxon>Magnoliopsida</taxon>
        <taxon>Liliopsida</taxon>
        <taxon>Poales</taxon>
        <taxon>Poaceae</taxon>
        <taxon>PACMAD clade</taxon>
        <taxon>Panicoideae</taxon>
        <taxon>Andropogonodae</taxon>
        <taxon>Andropogoneae</taxon>
        <taxon>Tripsacinae</taxon>
        <taxon>Zea</taxon>
    </lineage>
</organism>
<dbReference type="PANTHER" id="PTHR35095:SF1">
    <property type="entry name" value="OS05G0143300 PROTEIN"/>
    <property type="match status" value="1"/>
</dbReference>
<dbReference type="InParanoid" id="A0A1D6J1W3"/>
<dbReference type="ExpressionAtlas" id="A0A1D6J1W3">
    <property type="expression patterns" value="baseline and differential"/>
</dbReference>
<accession>A0A1D6J1W3</accession>
<dbReference type="EMBL" id="CM000786">
    <property type="protein sequence ID" value="AQK42040.1"/>
    <property type="molecule type" value="Genomic_DNA"/>
</dbReference>
<dbReference type="IntAct" id="A0A1D6J1W3">
    <property type="interactions" value="5"/>
</dbReference>
<sequence>MWCTRHNDDDFIDGSKRYCFNLDDDYISASPNSVSAPHPIGCDKARVQRKGKGLATSNNESPVIEKRKRMLNKLYKASQMMAQSKLFEQFNRLLDHFIIDMGEDMKRVYKLSFKMVTKQFKLNEKEDAEEHLMADPNHLISHLNAFGTDSHPDSVQLSLGIAEQCARQEKLLKFLVSGSDVKELDESLLAEFTGQQTLAINMGTHPYMPDDKLSIPEFMLNEPQHYLPEKELVIPDPLLHFIQSHGAALTIDQSGRVLLAGNGDEMRDLLSIFLAFNMSRRETGGCKAAFLVPYFERKRRSRANSQVSNLKLAGTTADVSKSTDFNSKSLSKKKHKVKNIKERDSYQRNYIHASEVILSILLDKDRSSSTILSLKKAGPEITELLTQCSIGIAGTGLAILLSVMCKMSNGMRTPFASARLLSTSVGFGLFWLSWAVNGLRDTIASIFRSRSGMNIEDDEVAVKIEKSVNEILFRALTLLAITALKFA</sequence>
<name>A0A1D6J1W3_MAIZE</name>
<proteinExistence type="predicted"/>
<reference evidence="1" key="1">
    <citation type="submission" date="2015-12" db="EMBL/GenBank/DDBJ databases">
        <title>Update maize B73 reference genome by single molecule sequencing technologies.</title>
        <authorList>
            <consortium name="Maize Genome Sequencing Project"/>
            <person name="Ware D."/>
        </authorList>
    </citation>
    <scope>NUCLEOTIDE SEQUENCE</scope>
    <source>
        <tissue evidence="1">Seedling</tissue>
    </source>
</reference>
<dbReference type="STRING" id="4577.A0A1D6J1W3"/>